<organism evidence="2 3">
    <name type="scientific">Dimargaris cristalligena</name>
    <dbReference type="NCBI Taxonomy" id="215637"/>
    <lineage>
        <taxon>Eukaryota</taxon>
        <taxon>Fungi</taxon>
        <taxon>Fungi incertae sedis</taxon>
        <taxon>Zoopagomycota</taxon>
        <taxon>Kickxellomycotina</taxon>
        <taxon>Dimargaritomycetes</taxon>
        <taxon>Dimargaritales</taxon>
        <taxon>Dimargaritaceae</taxon>
        <taxon>Dimargaris</taxon>
    </lineage>
</organism>
<dbReference type="Pfam" id="PF01417">
    <property type="entry name" value="ENTH"/>
    <property type="match status" value="1"/>
</dbReference>
<keyword evidence="3" id="KW-1185">Reference proteome</keyword>
<accession>A0A4P9ZNK9</accession>
<dbReference type="GO" id="GO:0030276">
    <property type="term" value="F:clathrin binding"/>
    <property type="evidence" value="ECO:0007669"/>
    <property type="project" value="TreeGrafter"/>
</dbReference>
<sequence>TMDSISMWDVKDMFNKVKNVVMNYTEMEIKVNEATNGDAWGASSTLMKEIAQATYSFQNFNEIMPCIYKRFSECEAHQWRQIYKALTLLEYLLKNGSDRVVDDVKAHITTIKMLRSFHHIDDQGKDQGIN</sequence>
<dbReference type="GO" id="GO:0006895">
    <property type="term" value="P:Golgi to endosome transport"/>
    <property type="evidence" value="ECO:0007669"/>
    <property type="project" value="TreeGrafter"/>
</dbReference>
<dbReference type="GO" id="GO:0005768">
    <property type="term" value="C:endosome"/>
    <property type="evidence" value="ECO:0007669"/>
    <property type="project" value="TreeGrafter"/>
</dbReference>
<name>A0A4P9ZNK9_9FUNG</name>
<dbReference type="GO" id="GO:0005543">
    <property type="term" value="F:phospholipid binding"/>
    <property type="evidence" value="ECO:0007669"/>
    <property type="project" value="TreeGrafter"/>
</dbReference>
<dbReference type="SMART" id="SM00273">
    <property type="entry name" value="ENTH"/>
    <property type="match status" value="1"/>
</dbReference>
<evidence type="ECO:0000313" key="2">
    <source>
        <dbReference type="EMBL" id="RKP35004.1"/>
    </source>
</evidence>
<dbReference type="GO" id="GO:0005886">
    <property type="term" value="C:plasma membrane"/>
    <property type="evidence" value="ECO:0007669"/>
    <property type="project" value="TreeGrafter"/>
</dbReference>
<feature type="domain" description="ENTH" evidence="1">
    <location>
        <begin position="19"/>
        <end position="130"/>
    </location>
</feature>
<dbReference type="InterPro" id="IPR008942">
    <property type="entry name" value="ENTH_VHS"/>
</dbReference>
<dbReference type="PANTHER" id="PTHR12276">
    <property type="entry name" value="EPSIN/ENT-RELATED"/>
    <property type="match status" value="1"/>
</dbReference>
<dbReference type="FunFam" id="1.25.40.90:FF:000006">
    <property type="entry name" value="Clathrin interactor 1"/>
    <property type="match status" value="1"/>
</dbReference>
<dbReference type="GO" id="GO:0006897">
    <property type="term" value="P:endocytosis"/>
    <property type="evidence" value="ECO:0007669"/>
    <property type="project" value="TreeGrafter"/>
</dbReference>
<dbReference type="EMBL" id="ML002992">
    <property type="protein sequence ID" value="RKP35004.1"/>
    <property type="molecule type" value="Genomic_DNA"/>
</dbReference>
<dbReference type="Gene3D" id="1.25.40.90">
    <property type="match status" value="1"/>
</dbReference>
<evidence type="ECO:0000259" key="1">
    <source>
        <dbReference type="PROSITE" id="PS50942"/>
    </source>
</evidence>
<dbReference type="PROSITE" id="PS50942">
    <property type="entry name" value="ENTH"/>
    <property type="match status" value="1"/>
</dbReference>
<evidence type="ECO:0000313" key="3">
    <source>
        <dbReference type="Proteomes" id="UP000268162"/>
    </source>
</evidence>
<protein>
    <submittedName>
        <fullName evidence="2">ENTH-domain-containing protein</fullName>
    </submittedName>
</protein>
<dbReference type="SUPFAM" id="SSF48464">
    <property type="entry name" value="ENTH/VHS domain"/>
    <property type="match status" value="1"/>
</dbReference>
<dbReference type="AlphaFoldDB" id="A0A4P9ZNK9"/>
<feature type="non-terminal residue" evidence="2">
    <location>
        <position position="1"/>
    </location>
</feature>
<dbReference type="GO" id="GO:0030125">
    <property type="term" value="C:clathrin vesicle coat"/>
    <property type="evidence" value="ECO:0007669"/>
    <property type="project" value="TreeGrafter"/>
</dbReference>
<gene>
    <name evidence="2" type="ORF">BJ085DRAFT_5687</name>
</gene>
<dbReference type="STRING" id="215637.A0A4P9ZNK9"/>
<feature type="non-terminal residue" evidence="2">
    <location>
        <position position="130"/>
    </location>
</feature>
<dbReference type="GO" id="GO:0005829">
    <property type="term" value="C:cytosol"/>
    <property type="evidence" value="ECO:0007669"/>
    <property type="project" value="GOC"/>
</dbReference>
<dbReference type="PANTHER" id="PTHR12276:SF45">
    <property type="entry name" value="CLATHRIN INTERACTOR 1"/>
    <property type="match status" value="1"/>
</dbReference>
<proteinExistence type="predicted"/>
<dbReference type="Proteomes" id="UP000268162">
    <property type="component" value="Unassembled WGS sequence"/>
</dbReference>
<reference evidence="3" key="1">
    <citation type="journal article" date="2018" name="Nat. Microbiol.">
        <title>Leveraging single-cell genomics to expand the fungal tree of life.</title>
        <authorList>
            <person name="Ahrendt S.R."/>
            <person name="Quandt C.A."/>
            <person name="Ciobanu D."/>
            <person name="Clum A."/>
            <person name="Salamov A."/>
            <person name="Andreopoulos B."/>
            <person name="Cheng J.F."/>
            <person name="Woyke T."/>
            <person name="Pelin A."/>
            <person name="Henrissat B."/>
            <person name="Reynolds N.K."/>
            <person name="Benny G.L."/>
            <person name="Smith M.E."/>
            <person name="James T.Y."/>
            <person name="Grigoriev I.V."/>
        </authorList>
    </citation>
    <scope>NUCLEOTIDE SEQUENCE [LARGE SCALE GENOMIC DNA]</scope>
    <source>
        <strain evidence="3">RSA 468</strain>
    </source>
</reference>
<dbReference type="InterPro" id="IPR013809">
    <property type="entry name" value="ENTH"/>
</dbReference>